<dbReference type="Gene3D" id="3.30.310.80">
    <property type="entry name" value="Kinase associated domain 1, KA1"/>
    <property type="match status" value="1"/>
</dbReference>
<dbReference type="PROSITE" id="PS50032">
    <property type="entry name" value="KA1"/>
    <property type="match status" value="1"/>
</dbReference>
<evidence type="ECO:0000313" key="14">
    <source>
        <dbReference type="EMBL" id="KAJ5078016.1"/>
    </source>
</evidence>
<dbReference type="CDD" id="cd14003">
    <property type="entry name" value="STKc_AMPK-like"/>
    <property type="match status" value="1"/>
</dbReference>
<gene>
    <name evidence="14" type="ORF">M0811_05273</name>
</gene>
<evidence type="ECO:0000256" key="6">
    <source>
        <dbReference type="ARBA" id="ARBA00022840"/>
    </source>
</evidence>
<dbReference type="GO" id="GO:0004674">
    <property type="term" value="F:protein serine/threonine kinase activity"/>
    <property type="evidence" value="ECO:0007669"/>
    <property type="project" value="UniProtKB-KW"/>
</dbReference>
<evidence type="ECO:0000256" key="11">
    <source>
        <dbReference type="SAM" id="MobiDB-lite"/>
    </source>
</evidence>
<evidence type="ECO:0000256" key="9">
    <source>
        <dbReference type="PROSITE-ProRule" id="PRU10141"/>
    </source>
</evidence>
<dbReference type="PROSITE" id="PS00107">
    <property type="entry name" value="PROTEIN_KINASE_ATP"/>
    <property type="match status" value="1"/>
</dbReference>
<evidence type="ECO:0000256" key="7">
    <source>
        <dbReference type="ARBA" id="ARBA00047899"/>
    </source>
</evidence>
<feature type="region of interest" description="Disordered" evidence="11">
    <location>
        <begin position="631"/>
        <end position="668"/>
    </location>
</feature>
<comment type="catalytic activity">
    <reaction evidence="8">
        <text>L-seryl-[protein] + ATP = O-phospho-L-seryl-[protein] + ADP + H(+)</text>
        <dbReference type="Rhea" id="RHEA:17989"/>
        <dbReference type="Rhea" id="RHEA-COMP:9863"/>
        <dbReference type="Rhea" id="RHEA-COMP:11604"/>
        <dbReference type="ChEBI" id="CHEBI:15378"/>
        <dbReference type="ChEBI" id="CHEBI:29999"/>
        <dbReference type="ChEBI" id="CHEBI:30616"/>
        <dbReference type="ChEBI" id="CHEBI:83421"/>
        <dbReference type="ChEBI" id="CHEBI:456216"/>
        <dbReference type="EC" id="2.7.11.1"/>
    </reaction>
</comment>
<evidence type="ECO:0000259" key="12">
    <source>
        <dbReference type="PROSITE" id="PS50011"/>
    </source>
</evidence>
<keyword evidence="4 9" id="KW-0547">Nucleotide-binding</keyword>
<dbReference type="PANTHER" id="PTHR24346:SF82">
    <property type="entry name" value="KP78A-RELATED"/>
    <property type="match status" value="1"/>
</dbReference>
<accession>A0A9Q0LSQ2</accession>
<dbReference type="InterPro" id="IPR000719">
    <property type="entry name" value="Prot_kinase_dom"/>
</dbReference>
<keyword evidence="2" id="KW-0723">Serine/threonine-protein kinase</keyword>
<dbReference type="InterPro" id="IPR017441">
    <property type="entry name" value="Protein_kinase_ATP_BS"/>
</dbReference>
<dbReference type="PROSITE" id="PS00108">
    <property type="entry name" value="PROTEIN_KINASE_ST"/>
    <property type="match status" value="1"/>
</dbReference>
<dbReference type="InterPro" id="IPR001772">
    <property type="entry name" value="KA1_dom"/>
</dbReference>
<dbReference type="AlphaFoldDB" id="A0A9Q0LSQ2"/>
<comment type="caution">
    <text evidence="14">The sequence shown here is derived from an EMBL/GenBank/DDBJ whole genome shotgun (WGS) entry which is preliminary data.</text>
</comment>
<dbReference type="EC" id="2.7.11.1" evidence="1"/>
<dbReference type="SUPFAM" id="SSF103243">
    <property type="entry name" value="KA1-like"/>
    <property type="match status" value="1"/>
</dbReference>
<keyword evidence="10" id="KW-0175">Coiled coil</keyword>
<dbReference type="Proteomes" id="UP001149090">
    <property type="component" value="Unassembled WGS sequence"/>
</dbReference>
<keyword evidence="3" id="KW-0808">Transferase</keyword>
<reference evidence="14" key="1">
    <citation type="submission" date="2022-10" db="EMBL/GenBank/DDBJ databases">
        <title>Novel sulphate-reducing endosymbionts in the free-living metamonad Anaeramoeba.</title>
        <authorList>
            <person name="Jerlstrom-Hultqvist J."/>
            <person name="Cepicka I."/>
            <person name="Gallot-Lavallee L."/>
            <person name="Salas-Leiva D."/>
            <person name="Curtis B.A."/>
            <person name="Zahonova K."/>
            <person name="Pipaliya S."/>
            <person name="Dacks J."/>
            <person name="Roger A.J."/>
        </authorList>
    </citation>
    <scope>NUCLEOTIDE SEQUENCE</scope>
    <source>
        <strain evidence="14">BMAN</strain>
    </source>
</reference>
<evidence type="ECO:0000256" key="10">
    <source>
        <dbReference type="SAM" id="Coils"/>
    </source>
</evidence>
<dbReference type="Gene3D" id="1.10.510.10">
    <property type="entry name" value="Transferase(Phosphotransferase) domain 1"/>
    <property type="match status" value="1"/>
</dbReference>
<feature type="region of interest" description="Disordered" evidence="11">
    <location>
        <begin position="382"/>
        <end position="401"/>
    </location>
</feature>
<evidence type="ECO:0000256" key="1">
    <source>
        <dbReference type="ARBA" id="ARBA00012513"/>
    </source>
</evidence>
<dbReference type="GO" id="GO:0005737">
    <property type="term" value="C:cytoplasm"/>
    <property type="evidence" value="ECO:0007669"/>
    <property type="project" value="TreeGrafter"/>
</dbReference>
<evidence type="ECO:0000313" key="15">
    <source>
        <dbReference type="Proteomes" id="UP001149090"/>
    </source>
</evidence>
<dbReference type="PROSITE" id="PS50011">
    <property type="entry name" value="PROTEIN_KINASE_DOM"/>
    <property type="match status" value="1"/>
</dbReference>
<feature type="domain" description="Protein kinase" evidence="12">
    <location>
        <begin position="11"/>
        <end position="264"/>
    </location>
</feature>
<organism evidence="14 15">
    <name type="scientific">Anaeramoeba ignava</name>
    <name type="common">Anaerobic marine amoeba</name>
    <dbReference type="NCBI Taxonomy" id="1746090"/>
    <lineage>
        <taxon>Eukaryota</taxon>
        <taxon>Metamonada</taxon>
        <taxon>Anaeramoebidae</taxon>
        <taxon>Anaeramoeba</taxon>
    </lineage>
</organism>
<comment type="catalytic activity">
    <reaction evidence="7">
        <text>L-threonyl-[protein] + ATP = O-phospho-L-threonyl-[protein] + ADP + H(+)</text>
        <dbReference type="Rhea" id="RHEA:46608"/>
        <dbReference type="Rhea" id="RHEA-COMP:11060"/>
        <dbReference type="Rhea" id="RHEA-COMP:11605"/>
        <dbReference type="ChEBI" id="CHEBI:15378"/>
        <dbReference type="ChEBI" id="CHEBI:30013"/>
        <dbReference type="ChEBI" id="CHEBI:30616"/>
        <dbReference type="ChEBI" id="CHEBI:61977"/>
        <dbReference type="ChEBI" id="CHEBI:456216"/>
        <dbReference type="EC" id="2.7.11.1"/>
    </reaction>
</comment>
<evidence type="ECO:0000256" key="4">
    <source>
        <dbReference type="ARBA" id="ARBA00022741"/>
    </source>
</evidence>
<name>A0A9Q0LSQ2_ANAIG</name>
<evidence type="ECO:0000256" key="5">
    <source>
        <dbReference type="ARBA" id="ARBA00022777"/>
    </source>
</evidence>
<evidence type="ECO:0000259" key="13">
    <source>
        <dbReference type="PROSITE" id="PS50032"/>
    </source>
</evidence>
<evidence type="ECO:0000256" key="3">
    <source>
        <dbReference type="ARBA" id="ARBA00022679"/>
    </source>
</evidence>
<dbReference type="PANTHER" id="PTHR24346">
    <property type="entry name" value="MAP/MICROTUBULE AFFINITY-REGULATING KINASE"/>
    <property type="match status" value="1"/>
</dbReference>
<keyword evidence="6 9" id="KW-0067">ATP-binding</keyword>
<dbReference type="Pfam" id="PF02149">
    <property type="entry name" value="KA1"/>
    <property type="match status" value="1"/>
</dbReference>
<dbReference type="InterPro" id="IPR028375">
    <property type="entry name" value="KA1/Ssp2_C"/>
</dbReference>
<keyword evidence="15" id="KW-1185">Reference proteome</keyword>
<protein>
    <recommendedName>
        <fullName evidence="1">non-specific serine/threonine protein kinase</fullName>
        <ecNumber evidence="1">2.7.11.1</ecNumber>
    </recommendedName>
</protein>
<sequence>MNRSKEAIKNYLLGKTIGRGTFSKVKLCQHIPTKQKVAIKMVQKSKFRLNPKSKAHLERELKILKKINHPNVIKLFEVIETEHKIWIITEFASGGELFDYIIAHGKLREDQARKFFRQIVDGVDFCHKMNIIHRDIKPENLLLDSSMNVKIIDFGFSAVVDQDQLCKTSCGSPSYSAPELIQNKEYNGPKADIWSMGVVLYCLLCGKLPFYGPNEKRICEKIIDGKFKIPSHLSPGSVNLIMNILQTNPIKRYSMENIRCDPWFNEGFDGPPLRRQLSTSTELGEVDPIIVETMKGLHISHEEIIASLKSGSFNSIMATYRILRDKMEKESKHYSIQKVEQDSFEPLIGFRRLKNLDFQDSIDNKDEPRPKKRTFLFKTERKKRRENENIVDQPKKTQNNFDHDSAILNLNGMNIRDSHTMQSTNLSPLKWGNPIDNIDQIEDTNEFSFLDNITEKFGQNNRFGNINHWDSSNSNTHQKAANNFIQNSQYLDEPKKPKLTNDSMVKLADLLSDKPLISQDSNSQETSLNHSILETQDRYKSRFDMIFEGRNQNQNLNQNENENENQNQNQNQNQNENQNFFSFKNLLSKNSNKILFDDILRPRSSTANELLTPNKISFDEPLKKITQEPIRKPRAVTSLTNGKGEQEDEYESEKRKEDQANETKKEMETDEILKDTRLPLLVSSTSTKNPKKLFSQCKNVLKKNNISFHDIGVFSVHCSTQSGIEFEIKITRSQKVKKIQVITFTRISGDFWSFREIWDKIIKQMKM</sequence>
<feature type="compositionally biased region" description="Basic and acidic residues" evidence="11">
    <location>
        <begin position="652"/>
        <end position="668"/>
    </location>
</feature>
<dbReference type="Pfam" id="PF00069">
    <property type="entry name" value="Pkinase"/>
    <property type="match status" value="1"/>
</dbReference>
<dbReference type="InterPro" id="IPR011009">
    <property type="entry name" value="Kinase-like_dom_sf"/>
</dbReference>
<dbReference type="FunFam" id="3.30.200.20:FF:000003">
    <property type="entry name" value="Non-specific serine/threonine protein kinase"/>
    <property type="match status" value="1"/>
</dbReference>
<proteinExistence type="predicted"/>
<dbReference type="GO" id="GO:0035556">
    <property type="term" value="P:intracellular signal transduction"/>
    <property type="evidence" value="ECO:0007669"/>
    <property type="project" value="TreeGrafter"/>
</dbReference>
<feature type="domain" description="KA1" evidence="13">
    <location>
        <begin position="717"/>
        <end position="767"/>
    </location>
</feature>
<evidence type="ECO:0000256" key="2">
    <source>
        <dbReference type="ARBA" id="ARBA00022527"/>
    </source>
</evidence>
<dbReference type="SUPFAM" id="SSF56112">
    <property type="entry name" value="Protein kinase-like (PK-like)"/>
    <property type="match status" value="1"/>
</dbReference>
<feature type="coiled-coil region" evidence="10">
    <location>
        <begin position="549"/>
        <end position="579"/>
    </location>
</feature>
<dbReference type="EMBL" id="JAPDFW010000055">
    <property type="protein sequence ID" value="KAJ5078016.1"/>
    <property type="molecule type" value="Genomic_DNA"/>
</dbReference>
<dbReference type="InterPro" id="IPR008271">
    <property type="entry name" value="Ser/Thr_kinase_AS"/>
</dbReference>
<dbReference type="FunFam" id="1.10.510.10:FF:000592">
    <property type="entry name" value="CAMK family protein kinase"/>
    <property type="match status" value="1"/>
</dbReference>
<evidence type="ECO:0000256" key="8">
    <source>
        <dbReference type="ARBA" id="ARBA00048679"/>
    </source>
</evidence>
<feature type="binding site" evidence="9">
    <location>
        <position position="40"/>
    </location>
    <ligand>
        <name>ATP</name>
        <dbReference type="ChEBI" id="CHEBI:30616"/>
    </ligand>
</feature>
<dbReference type="GO" id="GO:0005524">
    <property type="term" value="F:ATP binding"/>
    <property type="evidence" value="ECO:0007669"/>
    <property type="project" value="UniProtKB-UniRule"/>
</dbReference>
<dbReference type="SMART" id="SM00220">
    <property type="entry name" value="S_TKc"/>
    <property type="match status" value="1"/>
</dbReference>
<keyword evidence="5 14" id="KW-0418">Kinase</keyword>